<accession>A0A8S1HG86</accession>
<dbReference type="InterPro" id="IPR036038">
    <property type="entry name" value="Aminotransferase-like"/>
</dbReference>
<dbReference type="GO" id="GO:0005739">
    <property type="term" value="C:mitochondrion"/>
    <property type="evidence" value="ECO:0007669"/>
    <property type="project" value="TreeGrafter"/>
</dbReference>
<dbReference type="AlphaFoldDB" id="A0A8S1HG86"/>
<comment type="catalytic activity">
    <reaction evidence="11">
        <text>L-isoleucine + 2-oxoglutarate = (S)-3-methyl-2-oxopentanoate + L-glutamate</text>
        <dbReference type="Rhea" id="RHEA:24801"/>
        <dbReference type="ChEBI" id="CHEBI:16810"/>
        <dbReference type="ChEBI" id="CHEBI:29985"/>
        <dbReference type="ChEBI" id="CHEBI:35146"/>
        <dbReference type="ChEBI" id="CHEBI:58045"/>
        <dbReference type="EC" id="2.6.1.42"/>
    </reaction>
</comment>
<dbReference type="NCBIfam" id="NF009897">
    <property type="entry name" value="PRK13357.1"/>
    <property type="match status" value="1"/>
</dbReference>
<evidence type="ECO:0000256" key="9">
    <source>
        <dbReference type="RuleBase" id="RU004106"/>
    </source>
</evidence>
<dbReference type="GO" id="GO:0009099">
    <property type="term" value="P:L-valine biosynthetic process"/>
    <property type="evidence" value="ECO:0007669"/>
    <property type="project" value="TreeGrafter"/>
</dbReference>
<comment type="catalytic activity">
    <reaction evidence="11">
        <text>L-leucine + 2-oxoglutarate = 4-methyl-2-oxopentanoate + L-glutamate</text>
        <dbReference type="Rhea" id="RHEA:18321"/>
        <dbReference type="ChEBI" id="CHEBI:16810"/>
        <dbReference type="ChEBI" id="CHEBI:17865"/>
        <dbReference type="ChEBI" id="CHEBI:29985"/>
        <dbReference type="ChEBI" id="CHEBI:57427"/>
        <dbReference type="EC" id="2.6.1.42"/>
    </reaction>
</comment>
<dbReference type="FunFam" id="3.30.470.10:FF:000002">
    <property type="entry name" value="Branched-chain-amino-acid aminotransferase"/>
    <property type="match status" value="1"/>
</dbReference>
<dbReference type="InterPro" id="IPR043131">
    <property type="entry name" value="BCAT-like_N"/>
</dbReference>
<feature type="modified residue" description="N6-(pyridoxal phosphate)lysine" evidence="8">
    <location>
        <position position="279"/>
    </location>
</feature>
<evidence type="ECO:0000256" key="5">
    <source>
        <dbReference type="ARBA" id="ARBA00022679"/>
    </source>
</evidence>
<evidence type="ECO:0000256" key="2">
    <source>
        <dbReference type="ARBA" id="ARBA00009320"/>
    </source>
</evidence>
<reference evidence="12" key="1">
    <citation type="submission" date="2020-10" db="EMBL/GenBank/DDBJ databases">
        <authorList>
            <person name="Kikuchi T."/>
        </authorList>
    </citation>
    <scope>NUCLEOTIDE SEQUENCE</scope>
    <source>
        <strain evidence="12">NKZ352</strain>
    </source>
</reference>
<dbReference type="PROSITE" id="PS00770">
    <property type="entry name" value="AA_TRANSFER_CLASS_4"/>
    <property type="match status" value="1"/>
</dbReference>
<keyword evidence="3 11" id="KW-0032">Aminotransferase</keyword>
<evidence type="ECO:0000256" key="10">
    <source>
        <dbReference type="RuleBase" id="RU004516"/>
    </source>
</evidence>
<keyword evidence="13" id="KW-1185">Reference proteome</keyword>
<dbReference type="Gene3D" id="3.20.10.10">
    <property type="entry name" value="D-amino Acid Aminotransferase, subunit A, domain 2"/>
    <property type="match status" value="1"/>
</dbReference>
<dbReference type="Proteomes" id="UP000835052">
    <property type="component" value="Unassembled WGS sequence"/>
</dbReference>
<dbReference type="InterPro" id="IPR018300">
    <property type="entry name" value="Aminotrans_IV_CS"/>
</dbReference>
<proteinExistence type="inferred from homology"/>
<organism evidence="12 13">
    <name type="scientific">Caenorhabditis auriculariae</name>
    <dbReference type="NCBI Taxonomy" id="2777116"/>
    <lineage>
        <taxon>Eukaryota</taxon>
        <taxon>Metazoa</taxon>
        <taxon>Ecdysozoa</taxon>
        <taxon>Nematoda</taxon>
        <taxon>Chromadorea</taxon>
        <taxon>Rhabditida</taxon>
        <taxon>Rhabditina</taxon>
        <taxon>Rhabditomorpha</taxon>
        <taxon>Rhabditoidea</taxon>
        <taxon>Rhabditidae</taxon>
        <taxon>Peloderinae</taxon>
        <taxon>Caenorhabditis</taxon>
    </lineage>
</organism>
<gene>
    <name evidence="12" type="ORF">CAUJ_LOCUS9260</name>
</gene>
<dbReference type="GO" id="GO:0004084">
    <property type="term" value="F:branched-chain-amino-acid transaminase activity"/>
    <property type="evidence" value="ECO:0007669"/>
    <property type="project" value="UniProtKB-EC"/>
</dbReference>
<sequence length="450" mass="51365">MSFPVLPLESDHAANELSKKPHSHLTTAWISTDIRKHKMPALLSSMASRAAFVTPRFLATVAPTEPKSKPAQDPMKSFYRKDLKIQKATKEQMHTKPDHLQVEKVKFGHTYADHMMTCDWDETNGWAAPKIEPITDLKIHPGAKVLHYASELFEGMKAYRGLDNKIRLFRPEMNMARMRRTAARAALPDFDAEEAVQILIEMLKIDQEWVPYSNVCSLYIRPTLIGTDPTLGVAFSKNAKFFVITGPAGQYYATGFQPVKLLADSRHIRAFPGGVGAYKMGCNYAPTIWVGKEAEKKNCQQVLWLNGEDEEITEVGTMNIFVLWKNEQGELELVTPPLHKGLILPGVTRDSLLELAREMNEFKVSERIFYMEDVKKALAENRLFEMFGCGTACVVNPVGSIHYHNKEKNEYEDWNIPTMKSKYNVMQRFYDTIVDIQYGRLERPGWTREI</sequence>
<comment type="catalytic activity">
    <reaction evidence="11">
        <text>L-valine + 2-oxoglutarate = 3-methyl-2-oxobutanoate + L-glutamate</text>
        <dbReference type="Rhea" id="RHEA:24813"/>
        <dbReference type="ChEBI" id="CHEBI:11851"/>
        <dbReference type="ChEBI" id="CHEBI:16810"/>
        <dbReference type="ChEBI" id="CHEBI:29985"/>
        <dbReference type="ChEBI" id="CHEBI:57762"/>
        <dbReference type="EC" id="2.6.1.42"/>
    </reaction>
</comment>
<comment type="cofactor">
    <cofactor evidence="1 10">
        <name>pyridoxal 5'-phosphate</name>
        <dbReference type="ChEBI" id="CHEBI:597326"/>
    </cofactor>
</comment>
<dbReference type="InterPro" id="IPR033939">
    <property type="entry name" value="BCAT_family"/>
</dbReference>
<keyword evidence="7 11" id="KW-0100">Branched-chain amino acid biosynthesis</keyword>
<dbReference type="GO" id="GO:0009098">
    <property type="term" value="P:L-leucine biosynthetic process"/>
    <property type="evidence" value="ECO:0007669"/>
    <property type="project" value="TreeGrafter"/>
</dbReference>
<dbReference type="EC" id="2.6.1.42" evidence="11"/>
<evidence type="ECO:0000256" key="1">
    <source>
        <dbReference type="ARBA" id="ARBA00001933"/>
    </source>
</evidence>
<protein>
    <recommendedName>
        <fullName evidence="11">Branched-chain-amino-acid aminotransferase</fullName>
        <ecNumber evidence="11">2.6.1.42</ecNumber>
    </recommendedName>
</protein>
<evidence type="ECO:0000313" key="13">
    <source>
        <dbReference type="Proteomes" id="UP000835052"/>
    </source>
</evidence>
<dbReference type="NCBIfam" id="TIGR01123">
    <property type="entry name" value="ilvE_II"/>
    <property type="match status" value="1"/>
</dbReference>
<keyword evidence="5 11" id="KW-0808">Transferase</keyword>
<keyword evidence="6 10" id="KW-0663">Pyridoxal phosphate</keyword>
<evidence type="ECO:0000256" key="8">
    <source>
        <dbReference type="PIRSR" id="PIRSR006468-1"/>
    </source>
</evidence>
<dbReference type="SUPFAM" id="SSF56752">
    <property type="entry name" value="D-aminoacid aminotransferase-like PLP-dependent enzymes"/>
    <property type="match status" value="1"/>
</dbReference>
<dbReference type="InterPro" id="IPR005786">
    <property type="entry name" value="B_amino_transII"/>
</dbReference>
<dbReference type="Gene3D" id="3.30.470.10">
    <property type="match status" value="1"/>
</dbReference>
<dbReference type="PANTHER" id="PTHR11825:SF44">
    <property type="entry name" value="BRANCHED-CHAIN-AMINO-ACID AMINOTRANSFERASE"/>
    <property type="match status" value="1"/>
</dbReference>
<comment type="similarity">
    <text evidence="2 9">Belongs to the class-IV pyridoxal-phosphate-dependent aminotransferase family.</text>
</comment>
<dbReference type="CDD" id="cd01557">
    <property type="entry name" value="BCAT_beta_family"/>
    <property type="match status" value="1"/>
</dbReference>
<evidence type="ECO:0000256" key="4">
    <source>
        <dbReference type="ARBA" id="ARBA00022605"/>
    </source>
</evidence>
<dbReference type="Pfam" id="PF01063">
    <property type="entry name" value="Aminotran_4"/>
    <property type="match status" value="1"/>
</dbReference>
<dbReference type="PIRSF" id="PIRSF006468">
    <property type="entry name" value="BCAT1"/>
    <property type="match status" value="1"/>
</dbReference>
<evidence type="ECO:0000256" key="11">
    <source>
        <dbReference type="RuleBase" id="RU004517"/>
    </source>
</evidence>
<name>A0A8S1HG86_9PELO</name>
<dbReference type="PANTHER" id="PTHR11825">
    <property type="entry name" value="SUBGROUP IIII AMINOTRANSFERASE"/>
    <property type="match status" value="1"/>
</dbReference>
<keyword evidence="4 11" id="KW-0028">Amino-acid biosynthesis</keyword>
<evidence type="ECO:0000256" key="7">
    <source>
        <dbReference type="ARBA" id="ARBA00023304"/>
    </source>
</evidence>
<dbReference type="InterPro" id="IPR043132">
    <property type="entry name" value="BCAT-like_C"/>
</dbReference>
<comment type="caution">
    <text evidence="12">The sequence shown here is derived from an EMBL/GenBank/DDBJ whole genome shotgun (WGS) entry which is preliminary data.</text>
</comment>
<evidence type="ECO:0000256" key="6">
    <source>
        <dbReference type="ARBA" id="ARBA00022898"/>
    </source>
</evidence>
<evidence type="ECO:0000256" key="3">
    <source>
        <dbReference type="ARBA" id="ARBA00022576"/>
    </source>
</evidence>
<dbReference type="InterPro" id="IPR001544">
    <property type="entry name" value="Aminotrans_IV"/>
</dbReference>
<dbReference type="FunFam" id="3.20.10.10:FF:000007">
    <property type="entry name" value="Branched-chain-amino-acid aminotransferase, mitochondrial"/>
    <property type="match status" value="1"/>
</dbReference>
<dbReference type="EMBL" id="CAJGYM010000034">
    <property type="protein sequence ID" value="CAD6193341.1"/>
    <property type="molecule type" value="Genomic_DNA"/>
</dbReference>
<evidence type="ECO:0000313" key="12">
    <source>
        <dbReference type="EMBL" id="CAD6193341.1"/>
    </source>
</evidence>
<dbReference type="OrthoDB" id="1732691at2759"/>